<accession>A0AAF0TJQ1</accession>
<organism evidence="1 2">
    <name type="scientific">Solanum verrucosum</name>
    <dbReference type="NCBI Taxonomy" id="315347"/>
    <lineage>
        <taxon>Eukaryota</taxon>
        <taxon>Viridiplantae</taxon>
        <taxon>Streptophyta</taxon>
        <taxon>Embryophyta</taxon>
        <taxon>Tracheophyta</taxon>
        <taxon>Spermatophyta</taxon>
        <taxon>Magnoliopsida</taxon>
        <taxon>eudicotyledons</taxon>
        <taxon>Gunneridae</taxon>
        <taxon>Pentapetalae</taxon>
        <taxon>asterids</taxon>
        <taxon>lamiids</taxon>
        <taxon>Solanales</taxon>
        <taxon>Solanaceae</taxon>
        <taxon>Solanoideae</taxon>
        <taxon>Solaneae</taxon>
        <taxon>Solanum</taxon>
    </lineage>
</organism>
<name>A0AAF0TJQ1_SOLVR</name>
<gene>
    <name evidence="1" type="ORF">MTR67_008770</name>
</gene>
<dbReference type="EMBL" id="CP133613">
    <property type="protein sequence ID" value="WMV15385.1"/>
    <property type="molecule type" value="Genomic_DNA"/>
</dbReference>
<dbReference type="AlphaFoldDB" id="A0AAF0TJQ1"/>
<dbReference type="InterPro" id="IPR012340">
    <property type="entry name" value="NA-bd_OB-fold"/>
</dbReference>
<protein>
    <submittedName>
        <fullName evidence="1">Uncharacterized protein</fullName>
    </submittedName>
</protein>
<dbReference type="Gene3D" id="2.40.50.140">
    <property type="entry name" value="Nucleic acid-binding proteins"/>
    <property type="match status" value="1"/>
</dbReference>
<sequence length="247" mass="28252">KHGAKIEHRPNSNRQQDWICKVQIVDMSRLRESPYKKFRFQNMILEDEEEHHIRAVMYDDEIKQYADKLRLLDTYLISTTRVKVSSTLYGKPIHKFYWVLDKETVIQHAKPSDELEKPLLPPTKLNVTTFHGIAHMTVDSMAEIGRGNNRCREITIGDNQRIFEIDLIDGTASATTSISGVLGENLFSVTAENIFDITCIKLAEFVNQGKLVSETRFMSYGDRRARIEAGVTTALLELTLLGGHRES</sequence>
<evidence type="ECO:0000313" key="1">
    <source>
        <dbReference type="EMBL" id="WMV15385.1"/>
    </source>
</evidence>
<evidence type="ECO:0000313" key="2">
    <source>
        <dbReference type="Proteomes" id="UP001234989"/>
    </source>
</evidence>
<dbReference type="PANTHER" id="PTHR47910:SF2">
    <property type="entry name" value="RIBULOSE BISPHOSPHATE CARBOXYLASE LARGE CHAIN, CATALYTIC DOMAIN-CONTAINING PROTEIN"/>
    <property type="match status" value="1"/>
</dbReference>
<feature type="non-terminal residue" evidence="1">
    <location>
        <position position="1"/>
    </location>
</feature>
<reference evidence="1" key="1">
    <citation type="submission" date="2023-08" db="EMBL/GenBank/DDBJ databases">
        <title>A de novo genome assembly of Solanum verrucosum Schlechtendal, a Mexican diploid species geographically isolated from the other diploid A-genome species in potato relatives.</title>
        <authorList>
            <person name="Hosaka K."/>
        </authorList>
    </citation>
    <scope>NUCLEOTIDE SEQUENCE</scope>
    <source>
        <tissue evidence="1">Young leaves</tissue>
    </source>
</reference>
<dbReference type="Proteomes" id="UP001234989">
    <property type="component" value="Chromosome 2"/>
</dbReference>
<proteinExistence type="predicted"/>
<keyword evidence="2" id="KW-1185">Reference proteome</keyword>
<dbReference type="PANTHER" id="PTHR47910">
    <property type="entry name" value="RIBULOSE BISPHOSPHATE CARBOXYLASE LARGE CHAIN, CATALYTIC DOMAIN-CONTAINING PROTEIN"/>
    <property type="match status" value="1"/>
</dbReference>
<dbReference type="SUPFAM" id="SSF50249">
    <property type="entry name" value="Nucleic acid-binding proteins"/>
    <property type="match status" value="1"/>
</dbReference>